<keyword evidence="3" id="KW-1185">Reference proteome</keyword>
<keyword evidence="1" id="KW-0812">Transmembrane</keyword>
<gene>
    <name evidence="2" type="ORF">GCM10008025_20770</name>
</gene>
<feature type="transmembrane region" description="Helical" evidence="1">
    <location>
        <begin position="167"/>
        <end position="185"/>
    </location>
</feature>
<evidence type="ECO:0008006" key="4">
    <source>
        <dbReference type="Google" id="ProtNLM"/>
    </source>
</evidence>
<accession>A0A916RZK3</accession>
<evidence type="ECO:0000313" key="3">
    <source>
        <dbReference type="Proteomes" id="UP000613512"/>
    </source>
</evidence>
<proteinExistence type="predicted"/>
<dbReference type="AlphaFoldDB" id="A0A916RZK3"/>
<feature type="transmembrane region" description="Helical" evidence="1">
    <location>
        <begin position="246"/>
        <end position="273"/>
    </location>
</feature>
<reference evidence="2" key="1">
    <citation type="journal article" date="2014" name="Int. J. Syst. Evol. Microbiol.">
        <title>Complete genome sequence of Corynebacterium casei LMG S-19264T (=DSM 44701T), isolated from a smear-ripened cheese.</title>
        <authorList>
            <consortium name="US DOE Joint Genome Institute (JGI-PGF)"/>
            <person name="Walter F."/>
            <person name="Albersmeier A."/>
            <person name="Kalinowski J."/>
            <person name="Ruckert C."/>
        </authorList>
    </citation>
    <scope>NUCLEOTIDE SEQUENCE</scope>
    <source>
        <strain evidence="2">CGMCC 1.12408</strain>
    </source>
</reference>
<evidence type="ECO:0000256" key="1">
    <source>
        <dbReference type="SAM" id="Phobius"/>
    </source>
</evidence>
<sequence length="392" mass="46438">MNYRNLKVIHAYHFISEAIIVYLLLLPVVFHHYMQVDYWIFIFLVLGLALTYTIISKYSTGHLWYFLSVPVVIAVFLMVGYPLGLSITFTGLITWRYIAIRSEMYLQRENMYLILTLVLTVLGLLFLRDLVFLFIFVFQLINILVGFILSNIVSNSRSERRYINRKIWPRFIIFFTFITIFIYLFSDVLQFVSIKIWQAISGILFFFATLLSRLVPDADYENLIDWNKYRIEEMGLGEEGEPGPSIWGYVATYSITYILITAFIILGGIYLIVRQFRTRVKFREENDQLSESYELVPTNSKLVFPFERIRKLFIGKPTNPVRQLVFEFERTAVKYKKGRKPFETVEDWLDRIGLSSNLLAYQKVRYGEMDVNESEMNQLKQELRNMIDYLKE</sequence>
<organism evidence="2 3">
    <name type="scientific">Ornithinibacillus halotolerans</name>
    <dbReference type="NCBI Taxonomy" id="1274357"/>
    <lineage>
        <taxon>Bacteria</taxon>
        <taxon>Bacillati</taxon>
        <taxon>Bacillota</taxon>
        <taxon>Bacilli</taxon>
        <taxon>Bacillales</taxon>
        <taxon>Bacillaceae</taxon>
        <taxon>Ornithinibacillus</taxon>
    </lineage>
</organism>
<reference evidence="2" key="2">
    <citation type="submission" date="2020-09" db="EMBL/GenBank/DDBJ databases">
        <authorList>
            <person name="Sun Q."/>
            <person name="Zhou Y."/>
        </authorList>
    </citation>
    <scope>NUCLEOTIDE SEQUENCE</scope>
    <source>
        <strain evidence="2">CGMCC 1.12408</strain>
    </source>
</reference>
<feature type="transmembrane region" description="Helical" evidence="1">
    <location>
        <begin position="110"/>
        <end position="127"/>
    </location>
</feature>
<feature type="transmembrane region" description="Helical" evidence="1">
    <location>
        <begin position="133"/>
        <end position="155"/>
    </location>
</feature>
<comment type="caution">
    <text evidence="2">The sequence shown here is derived from an EMBL/GenBank/DDBJ whole genome shotgun (WGS) entry which is preliminary data.</text>
</comment>
<evidence type="ECO:0000313" key="2">
    <source>
        <dbReference type="EMBL" id="GGA76998.1"/>
    </source>
</evidence>
<dbReference type="Proteomes" id="UP000613512">
    <property type="component" value="Unassembled WGS sequence"/>
</dbReference>
<feature type="transmembrane region" description="Helical" evidence="1">
    <location>
        <begin position="67"/>
        <end position="98"/>
    </location>
</feature>
<dbReference type="RefSeq" id="WP_188384602.1">
    <property type="nucleotide sequence ID" value="NZ_BMEY01000009.1"/>
</dbReference>
<feature type="transmembrane region" description="Helical" evidence="1">
    <location>
        <begin position="38"/>
        <end position="55"/>
    </location>
</feature>
<dbReference type="EMBL" id="BMEY01000009">
    <property type="protein sequence ID" value="GGA76998.1"/>
    <property type="molecule type" value="Genomic_DNA"/>
</dbReference>
<keyword evidence="1" id="KW-1133">Transmembrane helix</keyword>
<keyword evidence="1" id="KW-0472">Membrane</keyword>
<feature type="transmembrane region" description="Helical" evidence="1">
    <location>
        <begin position="12"/>
        <end position="31"/>
    </location>
</feature>
<name>A0A916RZK3_9BACI</name>
<protein>
    <recommendedName>
        <fullName evidence="4">DUF4129 domain-containing protein</fullName>
    </recommendedName>
</protein>